<evidence type="ECO:0000256" key="6">
    <source>
        <dbReference type="ARBA" id="ARBA00022927"/>
    </source>
</evidence>
<dbReference type="InterPro" id="IPR016159">
    <property type="entry name" value="Cullin_repeat-like_dom_sf"/>
</dbReference>
<keyword evidence="6" id="KW-0653">Protein transport</keyword>
<dbReference type="GO" id="GO:0006893">
    <property type="term" value="P:Golgi to plasma membrane transport"/>
    <property type="evidence" value="ECO:0007669"/>
    <property type="project" value="TreeGrafter"/>
</dbReference>
<evidence type="ECO:0000313" key="10">
    <source>
        <dbReference type="Proteomes" id="UP001153365"/>
    </source>
</evidence>
<evidence type="ECO:0000256" key="1">
    <source>
        <dbReference type="ARBA" id="ARBA00004398"/>
    </source>
</evidence>
<dbReference type="EMBL" id="CALTRL010005711">
    <property type="protein sequence ID" value="CAH7685163.1"/>
    <property type="molecule type" value="Genomic_DNA"/>
</dbReference>
<evidence type="ECO:0000256" key="5">
    <source>
        <dbReference type="ARBA" id="ARBA00022483"/>
    </source>
</evidence>
<dbReference type="SUPFAM" id="SSF74788">
    <property type="entry name" value="Cullin repeat-like"/>
    <property type="match status" value="1"/>
</dbReference>
<gene>
    <name evidence="9" type="ORF">PPACK8108_LOCUS19644</name>
</gene>
<dbReference type="SUPFAM" id="SSF50729">
    <property type="entry name" value="PH domain-like"/>
    <property type="match status" value="1"/>
</dbReference>
<dbReference type="InterPro" id="IPR032403">
    <property type="entry name" value="Exo84_C"/>
</dbReference>
<dbReference type="InterPro" id="IPR042561">
    <property type="entry name" value="Exo84_C_1"/>
</dbReference>
<keyword evidence="5" id="KW-0268">Exocytosis</keyword>
<reference evidence="9" key="1">
    <citation type="submission" date="2022-06" db="EMBL/GenBank/DDBJ databases">
        <authorList>
            <consortium name="SYNGENTA / RWTH Aachen University"/>
        </authorList>
    </citation>
    <scope>NUCLEOTIDE SEQUENCE</scope>
</reference>
<dbReference type="GO" id="GO:0006887">
    <property type="term" value="P:exocytosis"/>
    <property type="evidence" value="ECO:0007669"/>
    <property type="project" value="UniProtKB-KW"/>
</dbReference>
<dbReference type="PANTHER" id="PTHR21426:SF12">
    <property type="entry name" value="EXOCYST COMPLEX COMPONENT 8"/>
    <property type="match status" value="1"/>
</dbReference>
<feature type="compositionally biased region" description="Polar residues" evidence="7">
    <location>
        <begin position="729"/>
        <end position="738"/>
    </location>
</feature>
<keyword evidence="10" id="KW-1185">Reference proteome</keyword>
<accession>A0AAV0BE24</accession>
<dbReference type="GO" id="GO:0030133">
    <property type="term" value="C:transport vesicle"/>
    <property type="evidence" value="ECO:0007669"/>
    <property type="project" value="UniProtKB-SubCell"/>
</dbReference>
<dbReference type="GO" id="GO:0000145">
    <property type="term" value="C:exocyst"/>
    <property type="evidence" value="ECO:0007669"/>
    <property type="project" value="InterPro"/>
</dbReference>
<proteinExistence type="inferred from homology"/>
<dbReference type="AlphaFoldDB" id="A0AAV0BE24"/>
<dbReference type="PANTHER" id="PTHR21426">
    <property type="entry name" value="EXOCYST COMPLEX COMPONENT 8"/>
    <property type="match status" value="1"/>
</dbReference>
<name>A0AAV0BE24_PHAPC</name>
<evidence type="ECO:0000256" key="4">
    <source>
        <dbReference type="ARBA" id="ARBA00022448"/>
    </source>
</evidence>
<dbReference type="Gene3D" id="2.30.29.30">
    <property type="entry name" value="Pleckstrin-homology domain (PH domain)/Phosphotyrosine-binding domain (PTB)"/>
    <property type="match status" value="1"/>
</dbReference>
<evidence type="ECO:0000259" key="8">
    <source>
        <dbReference type="Pfam" id="PF16528"/>
    </source>
</evidence>
<feature type="compositionally biased region" description="Basic residues" evidence="7">
    <location>
        <begin position="804"/>
        <end position="813"/>
    </location>
</feature>
<dbReference type="InterPro" id="IPR042560">
    <property type="entry name" value="Exo84_C_2"/>
</dbReference>
<feature type="compositionally biased region" description="Basic and acidic residues" evidence="7">
    <location>
        <begin position="775"/>
        <end position="787"/>
    </location>
</feature>
<evidence type="ECO:0000256" key="2">
    <source>
        <dbReference type="ARBA" id="ARBA00007210"/>
    </source>
</evidence>
<dbReference type="InterPro" id="IPR033961">
    <property type="entry name" value="Exo84"/>
</dbReference>
<feature type="region of interest" description="Disordered" evidence="7">
    <location>
        <begin position="671"/>
        <end position="691"/>
    </location>
</feature>
<dbReference type="GO" id="GO:0015031">
    <property type="term" value="P:protein transport"/>
    <property type="evidence" value="ECO:0007669"/>
    <property type="project" value="UniProtKB-KW"/>
</dbReference>
<protein>
    <recommendedName>
        <fullName evidence="3">Exocyst complex component EXO84</fullName>
    </recommendedName>
</protein>
<comment type="subcellular location">
    <subcellularLocation>
        <location evidence="1">Cytoplasmic vesicle</location>
        <location evidence="1">Secretory vesicle</location>
    </subcellularLocation>
</comment>
<dbReference type="Gene3D" id="1.20.58.1220">
    <property type="entry name" value="Exo84p, C-terminal helical domain"/>
    <property type="match status" value="1"/>
</dbReference>
<dbReference type="Pfam" id="PF25345">
    <property type="entry name" value="PH_EXO84"/>
    <property type="match status" value="1"/>
</dbReference>
<evidence type="ECO:0000256" key="3">
    <source>
        <dbReference type="ARBA" id="ARBA00021269"/>
    </source>
</evidence>
<feature type="region of interest" description="Disordered" evidence="7">
    <location>
        <begin position="761"/>
        <end position="832"/>
    </location>
</feature>
<dbReference type="InterPro" id="IPR011993">
    <property type="entry name" value="PH-like_dom_sf"/>
</dbReference>
<organism evidence="9 10">
    <name type="scientific">Phakopsora pachyrhizi</name>
    <name type="common">Asian soybean rust disease fungus</name>
    <dbReference type="NCBI Taxonomy" id="170000"/>
    <lineage>
        <taxon>Eukaryota</taxon>
        <taxon>Fungi</taxon>
        <taxon>Dikarya</taxon>
        <taxon>Basidiomycota</taxon>
        <taxon>Pucciniomycotina</taxon>
        <taxon>Pucciniomycetes</taxon>
        <taxon>Pucciniales</taxon>
        <taxon>Phakopsoraceae</taxon>
        <taxon>Phakopsora</taxon>
    </lineage>
</organism>
<evidence type="ECO:0000313" key="9">
    <source>
        <dbReference type="EMBL" id="CAH7685163.1"/>
    </source>
</evidence>
<keyword evidence="4" id="KW-0813">Transport</keyword>
<sequence length="832" mass="94948">MIKSNKTVGVGVGVGVGTVSLRTNRPTNSDKTNYYYEDEEIVKALDKQSFKQFQNQNNIIRSNNDRSKINEALLNKRQSVSYGHQSIKSSIPLPPLPDLPNNLVKLSGGGGTVVSGHTTTGGGVRRYEDRIIGKSQIVRSLGLDIDIDTLSQESFEPESFIKIHLSLSEKGSSDPEALRSFKNSLRATRLATNQELQENAYRNYSAFVMISKEMVVLENEMLELRSVLDEFKTLPDDLSMTLRNLEGNLSLVILQTHSLYTSSSSSSSYRKLRLIHHSLPTIQLKTASDIRRRLARNSVADVNQLYKSQLETLWESIEGSQKYLTLKPGRHIVSEIKNFFELNPLTYQQSRPIYIFLLNDSLLIAIRKRVGMSSGRVKLVAEKFFLLTQISIVDLVDSNDLKNAIQIKSSRETVVLRTDRFEFKRDLLNSFKNLAEEMSNRRLKQSIIQPKTPVSSAFTLNSNISNNSPQIEPSSMTPGSDLSWIQDLSDELSTLNLTRRFEESVDLLDRSKHLLQKIHHNSSSSIDQNNVYLMLRSKLEERSLELVNVLLHDLLHHSLTKTELVRISSLIGRLTSSTTQSIDRAKDNFLRMRSELIRQQTKRIRFEGDLLLWVSQSAFVFFTLIKNSCEWYMTAFRDNQVASGFVRWAVDQIELYGELFRNQVYDNNSLEERDMSRGGKDAVGDEGTRKSPSVVPLAITQAHAGILKEVGLNFSFLLEMVLKDPRELTLQSQSSKSRGLQRMTGEVRELEGLEERYMSKFQDEKEDNNNNNNDDDWRGRGTADGNRRMKKMSIGVNGYQIYQRRSRSSHLYRKGNQTGDRKINRRRSSFID</sequence>
<feature type="domain" description="Exocyst component Exo84 C-terminal" evidence="8">
    <location>
        <begin position="484"/>
        <end position="714"/>
    </location>
</feature>
<feature type="compositionally biased region" description="Basic residues" evidence="7">
    <location>
        <begin position="823"/>
        <end position="832"/>
    </location>
</feature>
<dbReference type="Pfam" id="PF16528">
    <property type="entry name" value="Exo84_C"/>
    <property type="match status" value="1"/>
</dbReference>
<dbReference type="Gene3D" id="1.20.58.1210">
    <property type="entry name" value="Exo84p, N-terminal helical domain"/>
    <property type="match status" value="1"/>
</dbReference>
<dbReference type="Pfam" id="PF08700">
    <property type="entry name" value="VPS51_Exo84_N"/>
    <property type="match status" value="1"/>
</dbReference>
<evidence type="ECO:0000256" key="7">
    <source>
        <dbReference type="SAM" id="MobiDB-lite"/>
    </source>
</evidence>
<feature type="compositionally biased region" description="Basic and acidic residues" evidence="7">
    <location>
        <begin position="671"/>
        <end position="689"/>
    </location>
</feature>
<dbReference type="Proteomes" id="UP001153365">
    <property type="component" value="Unassembled WGS sequence"/>
</dbReference>
<comment type="similarity">
    <text evidence="2">Belongs to the EXO84 family.</text>
</comment>
<comment type="caution">
    <text evidence="9">The sequence shown here is derived from an EMBL/GenBank/DDBJ whole genome shotgun (WGS) entry which is preliminary data.</text>
</comment>
<feature type="region of interest" description="Disordered" evidence="7">
    <location>
        <begin position="728"/>
        <end position="747"/>
    </location>
</feature>